<dbReference type="AlphaFoldDB" id="A0A4S8LTK4"/>
<keyword evidence="3" id="KW-1185">Reference proteome</keyword>
<keyword evidence="1" id="KW-0472">Membrane</keyword>
<keyword evidence="1" id="KW-0812">Transmembrane</keyword>
<feature type="transmembrane region" description="Helical" evidence="1">
    <location>
        <begin position="212"/>
        <end position="232"/>
    </location>
</feature>
<proteinExistence type="predicted"/>
<sequence>IVYDILNNLEDELELILRHKIKFPTVIYTIARLPSSCTIGLNMKYCQLEQLFTTTLFVIGVNSIALLFLLRVHAIFYDVPRIQAFFNFLWALVFGSSILNFFHIHSVPSLVEPKVCTEEQAEPFYTTVSIVMLLVFDTVVYIAISYRLFQTFLFHEKNRPVFQRTCILLNGATLPTFSRSLFRDGQLYYLISLLSGSTLFVLYVLPSLHAQYGTISVPLYIVSTNIIACWVFRNAKL</sequence>
<feature type="transmembrane region" description="Helical" evidence="1">
    <location>
        <begin position="124"/>
        <end position="149"/>
    </location>
</feature>
<feature type="transmembrane region" description="Helical" evidence="1">
    <location>
        <begin position="187"/>
        <end position="206"/>
    </location>
</feature>
<evidence type="ECO:0000313" key="2">
    <source>
        <dbReference type="EMBL" id="THU92681.1"/>
    </source>
</evidence>
<dbReference type="Proteomes" id="UP000297245">
    <property type="component" value="Unassembled WGS sequence"/>
</dbReference>
<keyword evidence="1" id="KW-1133">Transmembrane helix</keyword>
<reference evidence="2 3" key="1">
    <citation type="journal article" date="2019" name="Nat. Ecol. Evol.">
        <title>Megaphylogeny resolves global patterns of mushroom evolution.</title>
        <authorList>
            <person name="Varga T."/>
            <person name="Krizsan K."/>
            <person name="Foldi C."/>
            <person name="Dima B."/>
            <person name="Sanchez-Garcia M."/>
            <person name="Sanchez-Ramirez S."/>
            <person name="Szollosi G.J."/>
            <person name="Szarkandi J.G."/>
            <person name="Papp V."/>
            <person name="Albert L."/>
            <person name="Andreopoulos W."/>
            <person name="Angelini C."/>
            <person name="Antonin V."/>
            <person name="Barry K.W."/>
            <person name="Bougher N.L."/>
            <person name="Buchanan P."/>
            <person name="Buyck B."/>
            <person name="Bense V."/>
            <person name="Catcheside P."/>
            <person name="Chovatia M."/>
            <person name="Cooper J."/>
            <person name="Damon W."/>
            <person name="Desjardin D."/>
            <person name="Finy P."/>
            <person name="Geml J."/>
            <person name="Haridas S."/>
            <person name="Hughes K."/>
            <person name="Justo A."/>
            <person name="Karasinski D."/>
            <person name="Kautmanova I."/>
            <person name="Kiss B."/>
            <person name="Kocsube S."/>
            <person name="Kotiranta H."/>
            <person name="LaButti K.M."/>
            <person name="Lechner B.E."/>
            <person name="Liimatainen K."/>
            <person name="Lipzen A."/>
            <person name="Lukacs Z."/>
            <person name="Mihaltcheva S."/>
            <person name="Morgado L.N."/>
            <person name="Niskanen T."/>
            <person name="Noordeloos M.E."/>
            <person name="Ohm R.A."/>
            <person name="Ortiz-Santana B."/>
            <person name="Ovrebo C."/>
            <person name="Racz N."/>
            <person name="Riley R."/>
            <person name="Savchenko A."/>
            <person name="Shiryaev A."/>
            <person name="Soop K."/>
            <person name="Spirin V."/>
            <person name="Szebenyi C."/>
            <person name="Tomsovsky M."/>
            <person name="Tulloss R.E."/>
            <person name="Uehling J."/>
            <person name="Grigoriev I.V."/>
            <person name="Vagvolgyi C."/>
            <person name="Papp T."/>
            <person name="Martin F.M."/>
            <person name="Miettinen O."/>
            <person name="Hibbett D.S."/>
            <person name="Nagy L.G."/>
        </authorList>
    </citation>
    <scope>NUCLEOTIDE SEQUENCE [LARGE SCALE GENOMIC DNA]</scope>
    <source>
        <strain evidence="2 3">CBS 962.96</strain>
    </source>
</reference>
<dbReference type="EMBL" id="ML179271">
    <property type="protein sequence ID" value="THU92681.1"/>
    <property type="molecule type" value="Genomic_DNA"/>
</dbReference>
<feature type="transmembrane region" description="Helical" evidence="1">
    <location>
        <begin position="84"/>
        <end position="104"/>
    </location>
</feature>
<feature type="non-terminal residue" evidence="2">
    <location>
        <position position="237"/>
    </location>
</feature>
<protein>
    <submittedName>
        <fullName evidence="2">Uncharacterized protein</fullName>
    </submittedName>
</protein>
<name>A0A4S8LTK4_DENBC</name>
<dbReference type="OrthoDB" id="3038990at2759"/>
<evidence type="ECO:0000313" key="3">
    <source>
        <dbReference type="Proteomes" id="UP000297245"/>
    </source>
</evidence>
<gene>
    <name evidence="2" type="ORF">K435DRAFT_586429</name>
</gene>
<feature type="transmembrane region" description="Helical" evidence="1">
    <location>
        <begin position="51"/>
        <end position="72"/>
    </location>
</feature>
<evidence type="ECO:0000256" key="1">
    <source>
        <dbReference type="SAM" id="Phobius"/>
    </source>
</evidence>
<organism evidence="2 3">
    <name type="scientific">Dendrothele bispora (strain CBS 962.96)</name>
    <dbReference type="NCBI Taxonomy" id="1314807"/>
    <lineage>
        <taxon>Eukaryota</taxon>
        <taxon>Fungi</taxon>
        <taxon>Dikarya</taxon>
        <taxon>Basidiomycota</taxon>
        <taxon>Agaricomycotina</taxon>
        <taxon>Agaricomycetes</taxon>
        <taxon>Agaricomycetidae</taxon>
        <taxon>Agaricales</taxon>
        <taxon>Agaricales incertae sedis</taxon>
        <taxon>Dendrothele</taxon>
    </lineage>
</organism>
<accession>A0A4S8LTK4</accession>
<feature type="non-terminal residue" evidence="2">
    <location>
        <position position="1"/>
    </location>
</feature>